<accession>A0A172JI37</accession>
<reference evidence="1 2" key="1">
    <citation type="journal article" date="2016" name="Virology">
        <title>The genome of AR9, a giant transducing Bacillus phage encoding two multisubunit RNA polymerases.</title>
        <authorList>
            <person name="Lavysh D."/>
            <person name="Sokolova M."/>
            <person name="Minakhin L."/>
            <person name="Yakunina M."/>
            <person name="Artamonova T."/>
            <person name="Kozyavkin S."/>
            <person name="Makarova K.S."/>
            <person name="Koonin E.V."/>
            <person name="Severinov K."/>
        </authorList>
    </citation>
    <scope>NUCLEOTIDE SEQUENCE [LARGE SCALE GENOMIC DNA]</scope>
</reference>
<dbReference type="EMBL" id="KU878088">
    <property type="protein sequence ID" value="AMS01208.1"/>
    <property type="molecule type" value="Genomic_DNA"/>
</dbReference>
<dbReference type="GeneID" id="29058842"/>
<dbReference type="Proteomes" id="UP000202618">
    <property type="component" value="Segment"/>
</dbReference>
<evidence type="ECO:0000313" key="1">
    <source>
        <dbReference type="EMBL" id="AMS01208.1"/>
    </source>
</evidence>
<evidence type="ECO:0000313" key="2">
    <source>
        <dbReference type="Proteomes" id="UP000202618"/>
    </source>
</evidence>
<dbReference type="RefSeq" id="YP_009283028.1">
    <property type="nucleotide sequence ID" value="NC_031039.1"/>
</dbReference>
<protein>
    <submittedName>
        <fullName evidence="1">Uncharacterized protein</fullName>
    </submittedName>
</protein>
<sequence length="236" mass="27199">MAVIDSKNNDMIKTMKGLQESSESLLKTFKDLGLDKENKEDFEVLEKSANEIKQEFDTIATIEEEVKKYSGCSAFIKQLEEVLEDDSQSEELKEKIKRQIFMIKSSYNFKAFSELQPTLKPKTLLNNYKALRNKAENKLKNNNTFTFNTSFYLEKMIKGVLPDDLKSYSRMTASYIYAFINTASLKRGGYAIFVGFLINNINNLDKEYPEKEELINNLIKLTQLLKDELIGSAKTK</sequence>
<organism evidence="1 2">
    <name type="scientific">Bacillus phage AR9</name>
    <dbReference type="NCBI Taxonomy" id="1815509"/>
    <lineage>
        <taxon>Viruses</taxon>
        <taxon>Duplodnaviria</taxon>
        <taxon>Heunggongvirae</taxon>
        <taxon>Uroviricota</taxon>
        <taxon>Caudoviricetes</taxon>
        <taxon>Takahashivirus</taxon>
        <taxon>Bacillus phage PBS1</taxon>
    </lineage>
</organism>
<name>A0A172JI37_BPPB1</name>
<dbReference type="KEGG" id="vg:29058842"/>
<proteinExistence type="predicted"/>
<gene>
    <name evidence="1" type="ORF">AR9_g124</name>
</gene>